<dbReference type="InterPro" id="IPR039426">
    <property type="entry name" value="TonB-dep_rcpt-like"/>
</dbReference>
<feature type="domain" description="TonB-dependent receptor plug" evidence="12">
    <location>
        <begin position="62"/>
        <end position="180"/>
    </location>
</feature>
<evidence type="ECO:0000256" key="10">
    <source>
        <dbReference type="SAM" id="SignalP"/>
    </source>
</evidence>
<evidence type="ECO:0000256" key="9">
    <source>
        <dbReference type="RuleBase" id="RU003357"/>
    </source>
</evidence>
<keyword evidence="5 9" id="KW-0798">TonB box</keyword>
<dbReference type="InParanoid" id="A0A3M0C7S0"/>
<dbReference type="InterPro" id="IPR036942">
    <property type="entry name" value="Beta-barrel_TonB_sf"/>
</dbReference>
<dbReference type="OrthoDB" id="7051241at2"/>
<dbReference type="Gene3D" id="2.170.130.10">
    <property type="entry name" value="TonB-dependent receptor, plug domain"/>
    <property type="match status" value="1"/>
</dbReference>
<dbReference type="PROSITE" id="PS52016">
    <property type="entry name" value="TONB_DEPENDENT_REC_3"/>
    <property type="match status" value="1"/>
</dbReference>
<keyword evidence="13" id="KW-0675">Receptor</keyword>
<dbReference type="GO" id="GO:0009279">
    <property type="term" value="C:cell outer membrane"/>
    <property type="evidence" value="ECO:0007669"/>
    <property type="project" value="UniProtKB-SubCell"/>
</dbReference>
<evidence type="ECO:0000259" key="11">
    <source>
        <dbReference type="Pfam" id="PF00593"/>
    </source>
</evidence>
<evidence type="ECO:0000256" key="2">
    <source>
        <dbReference type="ARBA" id="ARBA00022448"/>
    </source>
</evidence>
<organism evidence="13 14">
    <name type="scientific">Eilatimonas milleporae</name>
    <dbReference type="NCBI Taxonomy" id="911205"/>
    <lineage>
        <taxon>Bacteria</taxon>
        <taxon>Pseudomonadati</taxon>
        <taxon>Pseudomonadota</taxon>
        <taxon>Alphaproteobacteria</taxon>
        <taxon>Kordiimonadales</taxon>
        <taxon>Kordiimonadaceae</taxon>
        <taxon>Eilatimonas</taxon>
    </lineage>
</organism>
<dbReference type="Proteomes" id="UP000271227">
    <property type="component" value="Unassembled WGS sequence"/>
</dbReference>
<keyword evidence="3 8" id="KW-1134">Transmembrane beta strand</keyword>
<keyword evidence="10" id="KW-0732">Signal</keyword>
<dbReference type="PANTHER" id="PTHR47234">
    <property type="match status" value="1"/>
</dbReference>
<dbReference type="Gene3D" id="2.40.170.20">
    <property type="entry name" value="TonB-dependent receptor, beta-barrel domain"/>
    <property type="match status" value="1"/>
</dbReference>
<keyword evidence="7 8" id="KW-0998">Cell outer membrane</keyword>
<dbReference type="EMBL" id="REFR01000012">
    <property type="protein sequence ID" value="RMB04757.1"/>
    <property type="molecule type" value="Genomic_DNA"/>
</dbReference>
<protein>
    <submittedName>
        <fullName evidence="13">Iron complex outermembrane receptor protein</fullName>
    </submittedName>
</protein>
<keyword evidence="14" id="KW-1185">Reference proteome</keyword>
<evidence type="ECO:0000313" key="14">
    <source>
        <dbReference type="Proteomes" id="UP000271227"/>
    </source>
</evidence>
<dbReference type="InterPro" id="IPR000531">
    <property type="entry name" value="Beta-barrel_TonB"/>
</dbReference>
<feature type="signal peptide" evidence="10">
    <location>
        <begin position="1"/>
        <end position="24"/>
    </location>
</feature>
<dbReference type="SUPFAM" id="SSF56935">
    <property type="entry name" value="Porins"/>
    <property type="match status" value="1"/>
</dbReference>
<comment type="caution">
    <text evidence="13">The sequence shown here is derived from an EMBL/GenBank/DDBJ whole genome shotgun (WGS) entry which is preliminary data.</text>
</comment>
<evidence type="ECO:0000256" key="8">
    <source>
        <dbReference type="PROSITE-ProRule" id="PRU01360"/>
    </source>
</evidence>
<feature type="chain" id="PRO_5018256418" evidence="10">
    <location>
        <begin position="25"/>
        <end position="887"/>
    </location>
</feature>
<evidence type="ECO:0000256" key="7">
    <source>
        <dbReference type="ARBA" id="ARBA00023237"/>
    </source>
</evidence>
<evidence type="ECO:0000259" key="12">
    <source>
        <dbReference type="Pfam" id="PF07715"/>
    </source>
</evidence>
<comment type="similarity">
    <text evidence="8 9">Belongs to the TonB-dependent receptor family.</text>
</comment>
<evidence type="ECO:0000256" key="5">
    <source>
        <dbReference type="ARBA" id="ARBA00023077"/>
    </source>
</evidence>
<evidence type="ECO:0000256" key="4">
    <source>
        <dbReference type="ARBA" id="ARBA00022692"/>
    </source>
</evidence>
<gene>
    <name evidence="13" type="ORF">BXY39_2321</name>
</gene>
<sequence length="887" mass="94742">MNWQGKRGMSLSKLFLSASIGVMATGFGEAAANAQNADDKTDELTIDEIVITGSFIKRDPASSASPLSIIGRDSLTDQGIANPIDFARFLTANTGSELNADIFTSGGVAGTAQYNLRGLGLGSTLVLLNGRRSVLSGADNSSSLSFVDINTLLPQIMLDRIEILKDGASTLYGSDAVAGVVNHITRDKFVGGEIAIDYRNGLADQRNYQVDAIYGWESGATNIVVGFSFVDQTKLLASEREFATVSSGIGSPGAFFPQTASGANLGGPVTDPLCGVVGGSTPSFPGGPGVCSFDLAPFTDLVPDDQRVLGMLTLRHELASGMELFADFNYSWRESKRTGAPSFPGLRPITVPLDHPRVIAGDAPTFTVPSPPLAQLRFFGRPLGTGFDAVESILEDDYYRFTGGVRGDLSGGWDYEAAVTYGHNRHFSSGRNDVLAAELQEAINTGAFNPFGTALNGVAPNDPAVIDSFRANNEFVVKSNLVTVDGVVSGDIFELPAGSVGLAFGGQYRYSDRNLDANDLSNARAFFFTIGTPDFSGDLTAFSFFAETAIPVAEWMEIQAALRYENYNIDSIGDSIDPKIAVLIRPNDVISLRASFSTAFRAPQVQQLGETNVAVNPVFDPLNPTGPGVVFVPIETVGTRNLRPEEATTYNAGLSLSPFDGLSFDFDYWRFEYDNLITAESAQAIVSANPNDPAVTRTGGVIERINLTLINAPSLETDGFDFAVTYDTTIPDTDFNFGINANATYVLNYDILAGAGQQTLEVAGFRNRTNIGNPTPQWRANFTVVGSIGAHRASFTGRHIGSFINDDGSDPGAEINSWTIFDAQYAVDLSALGIFDADTMTPTLTVGATNLFNKEPPFANTANAFAFEPRVHDPRGRVLYLRLGVGF</sequence>
<dbReference type="InterPro" id="IPR012910">
    <property type="entry name" value="Plug_dom"/>
</dbReference>
<evidence type="ECO:0000256" key="3">
    <source>
        <dbReference type="ARBA" id="ARBA00022452"/>
    </source>
</evidence>
<name>A0A3M0C7S0_9PROT</name>
<evidence type="ECO:0000313" key="13">
    <source>
        <dbReference type="EMBL" id="RMB04757.1"/>
    </source>
</evidence>
<dbReference type="PANTHER" id="PTHR47234:SF2">
    <property type="entry name" value="TONB-DEPENDENT RECEPTOR"/>
    <property type="match status" value="1"/>
</dbReference>
<reference evidence="13 14" key="1">
    <citation type="submission" date="2018-10" db="EMBL/GenBank/DDBJ databases">
        <title>Genomic Encyclopedia of Archaeal and Bacterial Type Strains, Phase II (KMG-II): from individual species to whole genera.</title>
        <authorList>
            <person name="Goeker M."/>
        </authorList>
    </citation>
    <scope>NUCLEOTIDE SEQUENCE [LARGE SCALE GENOMIC DNA]</scope>
    <source>
        <strain evidence="13 14">DSM 25217</strain>
    </source>
</reference>
<comment type="subcellular location">
    <subcellularLocation>
        <location evidence="1 8">Cell outer membrane</location>
        <topology evidence="1 8">Multi-pass membrane protein</topology>
    </subcellularLocation>
</comment>
<keyword evidence="2 8" id="KW-0813">Transport</keyword>
<proteinExistence type="inferred from homology"/>
<dbReference type="InterPro" id="IPR037066">
    <property type="entry name" value="Plug_dom_sf"/>
</dbReference>
<dbReference type="Pfam" id="PF00593">
    <property type="entry name" value="TonB_dep_Rec_b-barrel"/>
    <property type="match status" value="1"/>
</dbReference>
<keyword evidence="4 8" id="KW-0812">Transmembrane</keyword>
<dbReference type="Pfam" id="PF07715">
    <property type="entry name" value="Plug"/>
    <property type="match status" value="1"/>
</dbReference>
<feature type="domain" description="TonB-dependent receptor-like beta-barrel" evidence="11">
    <location>
        <begin position="393"/>
        <end position="851"/>
    </location>
</feature>
<keyword evidence="6 8" id="KW-0472">Membrane</keyword>
<accession>A0A3M0C7S0</accession>
<dbReference type="AlphaFoldDB" id="A0A3M0C7S0"/>
<evidence type="ECO:0000256" key="1">
    <source>
        <dbReference type="ARBA" id="ARBA00004571"/>
    </source>
</evidence>
<evidence type="ECO:0000256" key="6">
    <source>
        <dbReference type="ARBA" id="ARBA00023136"/>
    </source>
</evidence>